<evidence type="ECO:0000313" key="2">
    <source>
        <dbReference type="Proteomes" id="UP000324222"/>
    </source>
</evidence>
<comment type="caution">
    <text evidence="1">The sequence shown here is derived from an EMBL/GenBank/DDBJ whole genome shotgun (WGS) entry which is preliminary data.</text>
</comment>
<dbReference type="EMBL" id="VSRR010037235">
    <property type="protein sequence ID" value="MPC73653.1"/>
    <property type="molecule type" value="Genomic_DNA"/>
</dbReference>
<gene>
    <name evidence="1" type="ORF">E2C01_067989</name>
</gene>
<name>A0A5B7HUL4_PORTR</name>
<evidence type="ECO:0000313" key="1">
    <source>
        <dbReference type="EMBL" id="MPC73653.1"/>
    </source>
</evidence>
<dbReference type="Proteomes" id="UP000324222">
    <property type="component" value="Unassembled WGS sequence"/>
</dbReference>
<organism evidence="1 2">
    <name type="scientific">Portunus trituberculatus</name>
    <name type="common">Swimming crab</name>
    <name type="synonym">Neptunus trituberculatus</name>
    <dbReference type="NCBI Taxonomy" id="210409"/>
    <lineage>
        <taxon>Eukaryota</taxon>
        <taxon>Metazoa</taxon>
        <taxon>Ecdysozoa</taxon>
        <taxon>Arthropoda</taxon>
        <taxon>Crustacea</taxon>
        <taxon>Multicrustacea</taxon>
        <taxon>Malacostraca</taxon>
        <taxon>Eumalacostraca</taxon>
        <taxon>Eucarida</taxon>
        <taxon>Decapoda</taxon>
        <taxon>Pleocyemata</taxon>
        <taxon>Brachyura</taxon>
        <taxon>Eubrachyura</taxon>
        <taxon>Portunoidea</taxon>
        <taxon>Portunidae</taxon>
        <taxon>Portuninae</taxon>
        <taxon>Portunus</taxon>
    </lineage>
</organism>
<sequence length="170" mass="18772">MALLKQHLSLKPLMKEGRHRPYLTVNSRSAAYNMLVKEVGLTRTPADPDARQQMVIVHGLSTAINVDLFSTPEAFLWLKRCVVAGEPHPQLLGLVEGAVPSSVHLHGLGHIRVGLDTSEPDLCGHCCRFRHQSWKCKLAPRCRYCSGGHPSSRYLEKISAGTKVVPLCCN</sequence>
<protein>
    <submittedName>
        <fullName evidence="1">Uncharacterized protein</fullName>
    </submittedName>
</protein>
<accession>A0A5B7HUL4</accession>
<proteinExistence type="predicted"/>
<dbReference type="OrthoDB" id="3039988at2759"/>
<keyword evidence="2" id="KW-1185">Reference proteome</keyword>
<dbReference type="AlphaFoldDB" id="A0A5B7HUL4"/>
<reference evidence="1 2" key="1">
    <citation type="submission" date="2019-05" db="EMBL/GenBank/DDBJ databases">
        <title>Another draft genome of Portunus trituberculatus and its Hox gene families provides insights of decapod evolution.</title>
        <authorList>
            <person name="Jeong J.-H."/>
            <person name="Song I."/>
            <person name="Kim S."/>
            <person name="Choi T."/>
            <person name="Kim D."/>
            <person name="Ryu S."/>
            <person name="Kim W."/>
        </authorList>
    </citation>
    <scope>NUCLEOTIDE SEQUENCE [LARGE SCALE GENOMIC DNA]</scope>
    <source>
        <tissue evidence="1">Muscle</tissue>
    </source>
</reference>